<dbReference type="PROSITE" id="PS50835">
    <property type="entry name" value="IG_LIKE"/>
    <property type="match status" value="1"/>
</dbReference>
<dbReference type="GO" id="GO:0032589">
    <property type="term" value="C:neuron projection membrane"/>
    <property type="evidence" value="ECO:0007669"/>
    <property type="project" value="TreeGrafter"/>
</dbReference>
<dbReference type="AlphaFoldDB" id="A0AAW0WC20"/>
<evidence type="ECO:0000313" key="2">
    <source>
        <dbReference type="EMBL" id="KAK8728450.1"/>
    </source>
</evidence>
<dbReference type="PANTHER" id="PTHR23279">
    <property type="entry name" value="DEFECTIVE PROBOSCIS EXTENSION RESPONSE DPR -RELATED"/>
    <property type="match status" value="1"/>
</dbReference>
<dbReference type="InterPro" id="IPR036179">
    <property type="entry name" value="Ig-like_dom_sf"/>
</dbReference>
<dbReference type="SUPFAM" id="SSF48726">
    <property type="entry name" value="Immunoglobulin"/>
    <property type="match status" value="1"/>
</dbReference>
<protein>
    <recommendedName>
        <fullName evidence="1">Ig-like domain-containing protein</fullName>
    </recommendedName>
</protein>
<comment type="caution">
    <text evidence="2">The sequence shown here is derived from an EMBL/GenBank/DDBJ whole genome shotgun (WGS) entry which is preliminary data.</text>
</comment>
<name>A0AAW0WC20_CHEQU</name>
<evidence type="ECO:0000259" key="1">
    <source>
        <dbReference type="PROSITE" id="PS50835"/>
    </source>
</evidence>
<feature type="domain" description="Ig-like" evidence="1">
    <location>
        <begin position="1"/>
        <end position="57"/>
    </location>
</feature>
<evidence type="ECO:0000313" key="3">
    <source>
        <dbReference type="Proteomes" id="UP001445076"/>
    </source>
</evidence>
<organism evidence="2 3">
    <name type="scientific">Cherax quadricarinatus</name>
    <name type="common">Australian red claw crayfish</name>
    <dbReference type="NCBI Taxonomy" id="27406"/>
    <lineage>
        <taxon>Eukaryota</taxon>
        <taxon>Metazoa</taxon>
        <taxon>Ecdysozoa</taxon>
        <taxon>Arthropoda</taxon>
        <taxon>Crustacea</taxon>
        <taxon>Multicrustacea</taxon>
        <taxon>Malacostraca</taxon>
        <taxon>Eumalacostraca</taxon>
        <taxon>Eucarida</taxon>
        <taxon>Decapoda</taxon>
        <taxon>Pleocyemata</taxon>
        <taxon>Astacidea</taxon>
        <taxon>Parastacoidea</taxon>
        <taxon>Parastacidae</taxon>
        <taxon>Cherax</taxon>
    </lineage>
</organism>
<keyword evidence="3" id="KW-1185">Reference proteome</keyword>
<sequence>SLRGPSALVYWYHDTSLIDYNSPRGGVNLKIDRGRGETTTRLVVSSVGPGDSGMYSCVPQGSHPATVLVHVQKGKHEAAIQQGGLNAAAPPFFFSSSALLSSCLFLHLCL</sequence>
<dbReference type="Proteomes" id="UP001445076">
    <property type="component" value="Unassembled WGS sequence"/>
</dbReference>
<dbReference type="GO" id="GO:0050808">
    <property type="term" value="P:synapse organization"/>
    <property type="evidence" value="ECO:0007669"/>
    <property type="project" value="TreeGrafter"/>
</dbReference>
<dbReference type="InterPro" id="IPR013783">
    <property type="entry name" value="Ig-like_fold"/>
</dbReference>
<reference evidence="2 3" key="1">
    <citation type="journal article" date="2024" name="BMC Genomics">
        <title>Genome assembly of redclaw crayfish (Cherax quadricarinatus) provides insights into its immune adaptation and hypoxia tolerance.</title>
        <authorList>
            <person name="Liu Z."/>
            <person name="Zheng J."/>
            <person name="Li H."/>
            <person name="Fang K."/>
            <person name="Wang S."/>
            <person name="He J."/>
            <person name="Zhou D."/>
            <person name="Weng S."/>
            <person name="Chi M."/>
            <person name="Gu Z."/>
            <person name="He J."/>
            <person name="Li F."/>
            <person name="Wang M."/>
        </authorList>
    </citation>
    <scope>NUCLEOTIDE SEQUENCE [LARGE SCALE GENOMIC DNA]</scope>
    <source>
        <strain evidence="2">ZL_2023a</strain>
    </source>
</reference>
<dbReference type="CDD" id="cd00096">
    <property type="entry name" value="Ig"/>
    <property type="match status" value="1"/>
</dbReference>
<dbReference type="PANTHER" id="PTHR23279:SF36">
    <property type="entry name" value="DEFECTIVE PROBOSCIS EXTENSION RESPONSE 9, ISOFORM A"/>
    <property type="match status" value="1"/>
</dbReference>
<dbReference type="InterPro" id="IPR037448">
    <property type="entry name" value="Zig-8"/>
</dbReference>
<dbReference type="Gene3D" id="2.60.40.10">
    <property type="entry name" value="Immunoglobulins"/>
    <property type="match status" value="1"/>
</dbReference>
<gene>
    <name evidence="2" type="ORF">OTU49_009310</name>
</gene>
<dbReference type="InterPro" id="IPR007110">
    <property type="entry name" value="Ig-like_dom"/>
</dbReference>
<dbReference type="EMBL" id="JARKIK010000072">
    <property type="protein sequence ID" value="KAK8728450.1"/>
    <property type="molecule type" value="Genomic_DNA"/>
</dbReference>
<accession>A0AAW0WC20</accession>
<proteinExistence type="predicted"/>
<feature type="non-terminal residue" evidence="2">
    <location>
        <position position="110"/>
    </location>
</feature>
<feature type="non-terminal residue" evidence="2">
    <location>
        <position position="1"/>
    </location>
</feature>